<feature type="transmembrane region" description="Helical" evidence="1">
    <location>
        <begin position="161"/>
        <end position="180"/>
    </location>
</feature>
<dbReference type="RefSeq" id="WP_186875913.1">
    <property type="nucleotide sequence ID" value="NZ_JACOPF010000002.1"/>
</dbReference>
<feature type="transmembrane region" description="Helical" evidence="1">
    <location>
        <begin position="38"/>
        <end position="59"/>
    </location>
</feature>
<keyword evidence="1" id="KW-1133">Transmembrane helix</keyword>
<comment type="caution">
    <text evidence="3">The sequence shown here is derived from an EMBL/GenBank/DDBJ whole genome shotgun (WGS) entry which is preliminary data.</text>
</comment>
<dbReference type="InterPro" id="IPR032834">
    <property type="entry name" value="NatK-like_C"/>
</dbReference>
<keyword evidence="1" id="KW-0472">Membrane</keyword>
<dbReference type="CDD" id="cd16935">
    <property type="entry name" value="HATPase_AgrC-ComD-like"/>
    <property type="match status" value="1"/>
</dbReference>
<reference evidence="3" key="1">
    <citation type="submission" date="2020-08" db="EMBL/GenBank/DDBJ databases">
        <title>Genome public.</title>
        <authorList>
            <person name="Liu C."/>
            <person name="Sun Q."/>
        </authorList>
    </citation>
    <scope>NUCLEOTIDE SEQUENCE</scope>
    <source>
        <strain evidence="3">NSJ-55</strain>
    </source>
</reference>
<keyword evidence="4" id="KW-1185">Reference proteome</keyword>
<dbReference type="GO" id="GO:0042802">
    <property type="term" value="F:identical protein binding"/>
    <property type="evidence" value="ECO:0007669"/>
    <property type="project" value="TreeGrafter"/>
</dbReference>
<evidence type="ECO:0000313" key="3">
    <source>
        <dbReference type="EMBL" id="MBC5689238.1"/>
    </source>
</evidence>
<dbReference type="EMBL" id="JACOPF010000002">
    <property type="protein sequence ID" value="MBC5689238.1"/>
    <property type="molecule type" value="Genomic_DNA"/>
</dbReference>
<dbReference type="Proteomes" id="UP000652477">
    <property type="component" value="Unassembled WGS sequence"/>
</dbReference>
<dbReference type="PANTHER" id="PTHR40448:SF1">
    <property type="entry name" value="TWO-COMPONENT SENSOR HISTIDINE KINASE"/>
    <property type="match status" value="1"/>
</dbReference>
<feature type="transmembrane region" description="Helical" evidence="1">
    <location>
        <begin position="65"/>
        <end position="86"/>
    </location>
</feature>
<feature type="transmembrane region" description="Helical" evidence="1">
    <location>
        <begin position="93"/>
        <end position="118"/>
    </location>
</feature>
<feature type="transmembrane region" description="Helical" evidence="1">
    <location>
        <begin position="130"/>
        <end position="149"/>
    </location>
</feature>
<dbReference type="SUPFAM" id="SSF55874">
    <property type="entry name" value="ATPase domain of HSP90 chaperone/DNA topoisomerase II/histidine kinase"/>
    <property type="match status" value="1"/>
</dbReference>
<evidence type="ECO:0000313" key="4">
    <source>
        <dbReference type="Proteomes" id="UP000652477"/>
    </source>
</evidence>
<dbReference type="Gene3D" id="3.30.565.10">
    <property type="entry name" value="Histidine kinase-like ATPase, C-terminal domain"/>
    <property type="match status" value="1"/>
</dbReference>
<evidence type="ECO:0000259" key="2">
    <source>
        <dbReference type="Pfam" id="PF14501"/>
    </source>
</evidence>
<protein>
    <submittedName>
        <fullName evidence="3">GHKL domain-containing protein</fullName>
    </submittedName>
</protein>
<feature type="domain" description="Sensor histidine kinase NatK-like C-terminal" evidence="2">
    <location>
        <begin position="342"/>
        <end position="442"/>
    </location>
</feature>
<sequence length="451" mass="51506">MNLSLSTLVVIFLFVLPIIFILYHTFRDKIKSPFLLRVFSSITIFALLSLLGAALSVHFLENSRVVQTCIITITMLAEMLIFYITVDYKLVHALFIASVVKCYADNVILLSYLLYYTVTGYFPAVFSGYPAWPMFINIVVTFPFIFLFFKKLMRPALDLSGSLSLWSYIWIVPLCNNLLYSLYIGPSFNIGTLSPGAELYLLPFLWILLSFSTYIILLKMIIGLSKSARFQEELHISDTQITAQQKQLEHLQQHIQDTSRIRHDMRHHFLALQGFIAQEDYPGMAEYIKDSISGLEPAAAEIYSGNAAVDAILGYYKREALANRIDIQISVSLTDTLPIQDTDFCIILGNLLENALEACIRQLSKKRFIRVQLYMPTNATFIIIIKNSYEGKIKQQGQIFLSSKAQNRKGIGIRSVLDIAKKYQGIPKFEYDNNEFKVSLLLHKNRTTKKD</sequence>
<proteinExistence type="predicted"/>
<feature type="transmembrane region" description="Helical" evidence="1">
    <location>
        <begin position="6"/>
        <end position="26"/>
    </location>
</feature>
<organism evidence="3 4">
    <name type="scientific">Mediterraneibacter hominis</name>
    <dbReference type="NCBI Taxonomy" id="2763054"/>
    <lineage>
        <taxon>Bacteria</taxon>
        <taxon>Bacillati</taxon>
        <taxon>Bacillota</taxon>
        <taxon>Clostridia</taxon>
        <taxon>Lachnospirales</taxon>
        <taxon>Lachnospiraceae</taxon>
        <taxon>Mediterraneibacter</taxon>
    </lineage>
</organism>
<dbReference type="PANTHER" id="PTHR40448">
    <property type="entry name" value="TWO-COMPONENT SENSOR HISTIDINE KINASE"/>
    <property type="match status" value="1"/>
</dbReference>
<dbReference type="InterPro" id="IPR036890">
    <property type="entry name" value="HATPase_C_sf"/>
</dbReference>
<keyword evidence="1" id="KW-0812">Transmembrane</keyword>
<name>A0A923RR22_9FIRM</name>
<evidence type="ECO:0000256" key="1">
    <source>
        <dbReference type="SAM" id="Phobius"/>
    </source>
</evidence>
<accession>A0A923RR22</accession>
<dbReference type="AlphaFoldDB" id="A0A923RR22"/>
<feature type="transmembrane region" description="Helical" evidence="1">
    <location>
        <begin position="200"/>
        <end position="222"/>
    </location>
</feature>
<dbReference type="Pfam" id="PF14501">
    <property type="entry name" value="HATPase_c_5"/>
    <property type="match status" value="1"/>
</dbReference>
<gene>
    <name evidence="3" type="ORF">H8S37_09940</name>
</gene>